<feature type="signal peptide" evidence="2">
    <location>
        <begin position="1"/>
        <end position="21"/>
    </location>
</feature>
<evidence type="ECO:0000259" key="5">
    <source>
        <dbReference type="Pfam" id="PF18559"/>
    </source>
</evidence>
<feature type="domain" description="Glycoside hydrolase family 3 C-terminal" evidence="4">
    <location>
        <begin position="426"/>
        <end position="630"/>
    </location>
</feature>
<dbReference type="InterPro" id="IPR051915">
    <property type="entry name" value="Cellulose_Degrad_GH3"/>
</dbReference>
<dbReference type="PRINTS" id="PR00133">
    <property type="entry name" value="GLHYDRLASE3"/>
</dbReference>
<organism evidence="6 7">
    <name type="scientific">Sphingorhabdus contaminans</name>
    <dbReference type="NCBI Taxonomy" id="1343899"/>
    <lineage>
        <taxon>Bacteria</taxon>
        <taxon>Pseudomonadati</taxon>
        <taxon>Pseudomonadota</taxon>
        <taxon>Alphaproteobacteria</taxon>
        <taxon>Sphingomonadales</taxon>
        <taxon>Sphingomonadaceae</taxon>
        <taxon>Sphingorhabdus</taxon>
    </lineage>
</organism>
<dbReference type="OrthoDB" id="9781691at2"/>
<comment type="caution">
    <text evidence="6">The sequence shown here is derived from an EMBL/GenBank/DDBJ whole genome shotgun (WGS) entry which is preliminary data.</text>
</comment>
<dbReference type="PANTHER" id="PTHR30620">
    <property type="entry name" value="PERIPLASMIC BETA-GLUCOSIDASE-RELATED"/>
    <property type="match status" value="1"/>
</dbReference>
<dbReference type="PANTHER" id="PTHR30620:SF77">
    <property type="entry name" value="LYSOSOMAL BETA GLUCOSIDASE-LIKE"/>
    <property type="match status" value="1"/>
</dbReference>
<sequence>MRKILATALLCTAAFSTAVIAQSERSRSSVATPSLWPKVQNPVPEDPAIEARIKDLLSRMSLEQKVGQIIQGDLASTTPEDMYKYHLGSVFNGGNSAPGGKQWAPAPEWLADADRFYDASMRPNGNLPRIPMTWGSDAVHGHNNVTGATLFPHNIGLGAMRNPELMRKIGAVTAVEMRVTGLDWTFAPTLAVVRDDRWGRTYESYSENPEVVASYARPLVEGLQGKVGTKEWLKGAHIVATAKHFVGDGGTDGGKDQGDNISSETDLRDIQAAGYRPAIEAGVQSVMASYNSWHGEKMHGNKSLLTDVLRGRLSFGGFTVGDWNGHGQVAGCKTTSCPAAFNAGLDLFMAPDSWKDLWINTLAQVKDGTISTARLDEAVSRILRVKLRAGLFEAGRPSARPLAGDFAKIGAAEHRAIARQAVRESLVLLKNENAVLPLKSGQKVLVSGDGANSYMKQSGGWTLSWQGTGLPDSEFPGATTIGKALLDAGGQNAVLSKDGEYREKPDVAVVIFGEDPYAEFQGDVPDLLFRDKSDNLELLRKYKAAGIKTVAIFLSGRPLWVNHHLNASDAFIAAWLPGSEGGGVADVVFGKSDFKGTLPFSWPKYATQFVLNFGDKDYDPLFAYGYGLSYAKPGKVGRVNEVSGLAAGAELPVGTWFERGKTAQSLDFYRLDANNLEKLHNGIGTNGDVVRSFAVDRNRQEDSRRFLWTGTGEATVALAANAPLDLSRETNGAVSIEIDYRVDAIGEGPVKIAGYGAGLKPAGAGMDVSSRLQAEKGKGWQTMSIALSCFAKAGLEMSKAQIPLSIRTSAKLDLSISRIALGTSATGTVSCP</sequence>
<name>A0A553W918_9SPHN</name>
<proteinExistence type="predicted"/>
<keyword evidence="2" id="KW-0732">Signal</keyword>
<dbReference type="InterPro" id="IPR001764">
    <property type="entry name" value="Glyco_hydro_3_N"/>
</dbReference>
<accession>A0A553W918</accession>
<gene>
    <name evidence="6" type="ORF">FOM92_08205</name>
</gene>
<evidence type="ECO:0000256" key="2">
    <source>
        <dbReference type="SAM" id="SignalP"/>
    </source>
</evidence>
<dbReference type="AlphaFoldDB" id="A0A553W918"/>
<dbReference type="SUPFAM" id="SSF51445">
    <property type="entry name" value="(Trans)glycosidases"/>
    <property type="match status" value="1"/>
</dbReference>
<dbReference type="Pfam" id="PF00933">
    <property type="entry name" value="Glyco_hydro_3"/>
    <property type="match status" value="1"/>
</dbReference>
<evidence type="ECO:0000256" key="1">
    <source>
        <dbReference type="ARBA" id="ARBA00022801"/>
    </source>
</evidence>
<dbReference type="InterPro" id="IPR002772">
    <property type="entry name" value="Glyco_hydro_3_C"/>
</dbReference>
<evidence type="ECO:0000313" key="6">
    <source>
        <dbReference type="EMBL" id="TSB01197.1"/>
    </source>
</evidence>
<dbReference type="Pfam" id="PF18559">
    <property type="entry name" value="Exop_C"/>
    <property type="match status" value="1"/>
</dbReference>
<dbReference type="Gene3D" id="3.40.50.1700">
    <property type="entry name" value="Glycoside hydrolase family 3 C-terminal domain"/>
    <property type="match status" value="1"/>
</dbReference>
<feature type="domain" description="Glycoside hydrolase family 3 N-terminal" evidence="3">
    <location>
        <begin position="62"/>
        <end position="385"/>
    </location>
</feature>
<keyword evidence="1 6" id="KW-0378">Hydrolase</keyword>
<reference evidence="6 7" key="1">
    <citation type="submission" date="2019-07" db="EMBL/GenBank/DDBJ databases">
        <authorList>
            <person name="Park M."/>
        </authorList>
    </citation>
    <scope>NUCLEOTIDE SEQUENCE [LARGE SCALE GENOMIC DNA]</scope>
    <source>
        <strain evidence="6 7">KCTC32445</strain>
    </source>
</reference>
<evidence type="ECO:0000259" key="4">
    <source>
        <dbReference type="Pfam" id="PF01915"/>
    </source>
</evidence>
<evidence type="ECO:0000313" key="7">
    <source>
        <dbReference type="Proteomes" id="UP000320160"/>
    </source>
</evidence>
<feature type="chain" id="PRO_5022000131" evidence="2">
    <location>
        <begin position="22"/>
        <end position="832"/>
    </location>
</feature>
<dbReference type="Gene3D" id="3.20.20.300">
    <property type="entry name" value="Glycoside hydrolase, family 3, N-terminal domain"/>
    <property type="match status" value="1"/>
</dbReference>
<dbReference type="InterPro" id="IPR036962">
    <property type="entry name" value="Glyco_hydro_3_N_sf"/>
</dbReference>
<dbReference type="Proteomes" id="UP000320160">
    <property type="component" value="Unassembled WGS sequence"/>
</dbReference>
<dbReference type="Gene3D" id="2.60.120.430">
    <property type="entry name" value="Galactose-binding lectin"/>
    <property type="match status" value="1"/>
</dbReference>
<dbReference type="InterPro" id="IPR017853">
    <property type="entry name" value="GH"/>
</dbReference>
<dbReference type="EMBL" id="VKKU01000002">
    <property type="protein sequence ID" value="TSB01197.1"/>
    <property type="molecule type" value="Genomic_DNA"/>
</dbReference>
<dbReference type="GO" id="GO:0008422">
    <property type="term" value="F:beta-glucosidase activity"/>
    <property type="evidence" value="ECO:0007669"/>
    <property type="project" value="TreeGrafter"/>
</dbReference>
<dbReference type="SUPFAM" id="SSF52279">
    <property type="entry name" value="Beta-D-glucan exohydrolase, C-terminal domain"/>
    <property type="match status" value="1"/>
</dbReference>
<dbReference type="InterPro" id="IPR036881">
    <property type="entry name" value="Glyco_hydro_3_C_sf"/>
</dbReference>
<evidence type="ECO:0000259" key="3">
    <source>
        <dbReference type="Pfam" id="PF00933"/>
    </source>
</evidence>
<dbReference type="InterPro" id="IPR041443">
    <property type="entry name" value="Exop_C"/>
</dbReference>
<feature type="domain" description="ExoP galactose-binding-like" evidence="5">
    <location>
        <begin position="673"/>
        <end position="820"/>
    </location>
</feature>
<keyword evidence="7" id="KW-1185">Reference proteome</keyword>
<dbReference type="GO" id="GO:0009251">
    <property type="term" value="P:glucan catabolic process"/>
    <property type="evidence" value="ECO:0007669"/>
    <property type="project" value="TreeGrafter"/>
</dbReference>
<protein>
    <submittedName>
        <fullName evidence="6">Glycoside hydrolase family 3 protein</fullName>
    </submittedName>
</protein>
<dbReference type="Pfam" id="PF01915">
    <property type="entry name" value="Glyco_hydro_3_C"/>
    <property type="match status" value="1"/>
</dbReference>